<evidence type="ECO:0000313" key="1">
    <source>
        <dbReference type="EMBL" id="ESZ96700.1"/>
    </source>
</evidence>
<keyword evidence="2" id="KW-1185">Reference proteome</keyword>
<dbReference type="CDD" id="cd18186">
    <property type="entry name" value="BTB_POZ_ZBTB_KLHL-like"/>
    <property type="match status" value="1"/>
</dbReference>
<comment type="caution">
    <text evidence="1">The sequence shown here is derived from an EMBL/GenBank/DDBJ whole genome shotgun (WGS) entry which is preliminary data.</text>
</comment>
<protein>
    <recommendedName>
        <fullName evidence="3">BTB domain-containing protein</fullName>
    </recommendedName>
</protein>
<dbReference type="PANTHER" id="PTHR47843">
    <property type="entry name" value="BTB DOMAIN-CONTAINING PROTEIN-RELATED"/>
    <property type="match status" value="1"/>
</dbReference>
<gene>
    <name evidence="1" type="ORF">SBOR_2910</name>
</gene>
<organism evidence="1 2">
    <name type="scientific">Sclerotinia borealis (strain F-4128)</name>
    <dbReference type="NCBI Taxonomy" id="1432307"/>
    <lineage>
        <taxon>Eukaryota</taxon>
        <taxon>Fungi</taxon>
        <taxon>Dikarya</taxon>
        <taxon>Ascomycota</taxon>
        <taxon>Pezizomycotina</taxon>
        <taxon>Leotiomycetes</taxon>
        <taxon>Helotiales</taxon>
        <taxon>Sclerotiniaceae</taxon>
        <taxon>Sclerotinia</taxon>
    </lineage>
</organism>
<evidence type="ECO:0008006" key="3">
    <source>
        <dbReference type="Google" id="ProtNLM"/>
    </source>
</evidence>
<dbReference type="HOGENOM" id="CLU_771974_0_0_1"/>
<reference evidence="1 2" key="1">
    <citation type="journal article" date="2014" name="Genome Announc.">
        <title>Draft genome sequence of Sclerotinia borealis, a psychrophilic plant pathogenic fungus.</title>
        <authorList>
            <person name="Mardanov A.V."/>
            <person name="Beletsky A.V."/>
            <person name="Kadnikov V.V."/>
            <person name="Ignatov A.N."/>
            <person name="Ravin N.V."/>
        </authorList>
    </citation>
    <scope>NUCLEOTIDE SEQUENCE [LARGE SCALE GENOMIC DNA]</scope>
    <source>
        <strain evidence="2">F-4157</strain>
    </source>
</reference>
<dbReference type="Gene3D" id="3.30.710.10">
    <property type="entry name" value="Potassium Channel Kv1.1, Chain A"/>
    <property type="match status" value="1"/>
</dbReference>
<dbReference type="AlphaFoldDB" id="W9CQC5"/>
<dbReference type="OrthoDB" id="194443at2759"/>
<accession>W9CQC5</accession>
<dbReference type="EMBL" id="AYSA01000128">
    <property type="protein sequence ID" value="ESZ96700.1"/>
    <property type="molecule type" value="Genomic_DNA"/>
</dbReference>
<proteinExistence type="predicted"/>
<sequence>MGRISREPKTEYAPSQKRLGELSLSCQAAMIIGAYEAENTPLGQTFEEAFATVSSFRYRGKEACLGWQTRRSLLKQWRKDFERQDLAGVVWGDVATSREYQEPSEKDQKMAAKICNFETPSEKAGLILHCPAEQEEDNISNQEVVELHVGSENEVIHVSKILCKKIPYFSKMFEGSFQEATSNSASFPEDEVDAFHALIYWVNNGYLPPWIIYLDANGDDTDRKVSSASVRVQVGFDFVGLYVLADKFCAFNLMNFITDYVIRSLELNESVLPIEDISEIYANAPANTGLRRLACYSFYYSVKSCSQTNWPTKDLASLLQTDDGLAIDFIDLMRSRPDHGGITMVEFATERSSKKSHQA</sequence>
<dbReference type="SUPFAM" id="SSF54695">
    <property type="entry name" value="POZ domain"/>
    <property type="match status" value="1"/>
</dbReference>
<evidence type="ECO:0000313" key="2">
    <source>
        <dbReference type="Proteomes" id="UP000019487"/>
    </source>
</evidence>
<name>W9CQC5_SCLBF</name>
<dbReference type="InterPro" id="IPR011333">
    <property type="entry name" value="SKP1/BTB/POZ_sf"/>
</dbReference>
<dbReference type="Proteomes" id="UP000019487">
    <property type="component" value="Unassembled WGS sequence"/>
</dbReference>